<dbReference type="EMBL" id="JARIHO010000044">
    <property type="protein sequence ID" value="KAJ7325588.1"/>
    <property type="molecule type" value="Genomic_DNA"/>
</dbReference>
<sequence>MTLNMASMIPSLSSNNPFRVPSNPWTAGHQQATSVLPPPVFTPVRPVEFVQPPPRPYVPGGHRVPAHGYIDELPSFDSIFADDGEVCHPPRADQYSSISGYVVDHGPTYKALTLNPGSWKDDDKLSMERGNYQPWAKQFWSNIGIHAGATRWLDPTSVPLSINVYPCAHQQWLDNDVAVLSYQLIWSG</sequence>
<organism evidence="1 2">
    <name type="scientific">Mycena albidolilacea</name>
    <dbReference type="NCBI Taxonomy" id="1033008"/>
    <lineage>
        <taxon>Eukaryota</taxon>
        <taxon>Fungi</taxon>
        <taxon>Dikarya</taxon>
        <taxon>Basidiomycota</taxon>
        <taxon>Agaricomycotina</taxon>
        <taxon>Agaricomycetes</taxon>
        <taxon>Agaricomycetidae</taxon>
        <taxon>Agaricales</taxon>
        <taxon>Marasmiineae</taxon>
        <taxon>Mycenaceae</taxon>
        <taxon>Mycena</taxon>
    </lineage>
</organism>
<keyword evidence="2" id="KW-1185">Reference proteome</keyword>
<comment type="caution">
    <text evidence="1">The sequence shown here is derived from an EMBL/GenBank/DDBJ whole genome shotgun (WGS) entry which is preliminary data.</text>
</comment>
<accession>A0AAD6ZJE6</accession>
<reference evidence="1" key="1">
    <citation type="submission" date="2023-03" db="EMBL/GenBank/DDBJ databases">
        <title>Massive genome expansion in bonnet fungi (Mycena s.s.) driven by repeated elements and novel gene families across ecological guilds.</title>
        <authorList>
            <consortium name="Lawrence Berkeley National Laboratory"/>
            <person name="Harder C.B."/>
            <person name="Miyauchi S."/>
            <person name="Viragh M."/>
            <person name="Kuo A."/>
            <person name="Thoen E."/>
            <person name="Andreopoulos B."/>
            <person name="Lu D."/>
            <person name="Skrede I."/>
            <person name="Drula E."/>
            <person name="Henrissat B."/>
            <person name="Morin E."/>
            <person name="Kohler A."/>
            <person name="Barry K."/>
            <person name="LaButti K."/>
            <person name="Morin E."/>
            <person name="Salamov A."/>
            <person name="Lipzen A."/>
            <person name="Mereny Z."/>
            <person name="Hegedus B."/>
            <person name="Baldrian P."/>
            <person name="Stursova M."/>
            <person name="Weitz H."/>
            <person name="Taylor A."/>
            <person name="Grigoriev I.V."/>
            <person name="Nagy L.G."/>
            <person name="Martin F."/>
            <person name="Kauserud H."/>
        </authorList>
    </citation>
    <scope>NUCLEOTIDE SEQUENCE</scope>
    <source>
        <strain evidence="1">CBHHK002</strain>
    </source>
</reference>
<dbReference type="AlphaFoldDB" id="A0AAD6ZJE6"/>
<evidence type="ECO:0000313" key="2">
    <source>
        <dbReference type="Proteomes" id="UP001218218"/>
    </source>
</evidence>
<dbReference type="Proteomes" id="UP001218218">
    <property type="component" value="Unassembled WGS sequence"/>
</dbReference>
<protein>
    <submittedName>
        <fullName evidence="1">Uncharacterized protein</fullName>
    </submittedName>
</protein>
<name>A0AAD6ZJE6_9AGAR</name>
<evidence type="ECO:0000313" key="1">
    <source>
        <dbReference type="EMBL" id="KAJ7325588.1"/>
    </source>
</evidence>
<proteinExistence type="predicted"/>
<gene>
    <name evidence="1" type="ORF">DFH08DRAFT_817262</name>
</gene>